<feature type="coiled-coil region" evidence="1">
    <location>
        <begin position="251"/>
        <end position="278"/>
    </location>
</feature>
<dbReference type="PROSITE" id="PS50888">
    <property type="entry name" value="BHLH"/>
    <property type="match status" value="1"/>
</dbReference>
<keyword evidence="3" id="KW-0812">Transmembrane</keyword>
<gene>
    <name evidence="5" type="ORF">CXQ85_001683</name>
</gene>
<keyword evidence="3" id="KW-1133">Transmembrane helix</keyword>
<keyword evidence="6" id="KW-1185">Reference proteome</keyword>
<sequence length="859" mass="95150">MSTAYDFNDNMLDFEDTDLFLSAISSSVPAMDKLSNPYDIDQNGLAGFPFTESSGFIGNPNNSLNINPDPSETSSDAVSVNSSSPSTDRSLFPSNNQKQRSSFSSASYSESVASSASNEGTPNTSVSSPHTSPEGMPDHEHKTKPINYSNTYVKTESKDTPEASPVAPPKSKASAKDKVSKPGKRPKVSHNMIEKKYRTNINTKIYELRDAVPTLKIAAGKANVSLSDLEGLAPAAKLNKASVLTKATEYIKHLEKKNDTMLSQIAQLQQLIGEANANPPNVMPNQPLRVDERQPNMGMQNNYDGQFSGGFGFAPENNYNTTVNQYDMQSVPPQFAQQVGQQEGYQPYNSNWMMGGFAAVMGSSVLSNENFKGLAALPFMPSFLTHPSPATLQLLSIFRFGLFVFGIYLMISPIVNFIKRPRDPKAPVESQWGTWLLVSLGLQVPKPLSQKDKDRILALLNGGCPEPWSWLKEYAILCSSEVTFETCFLTVLVGTIITTQLPIFSKLIGQSLKTRAALLRKLDTDDEDAALKKLSHLIKSTDGASLFASEELITRVLNLSAKKNILAGVKGGENSLAYVEVYKRNTKDVYAIIFGWRVLDLLHELSLSYLDFLTLKHKDEGTKSAERSLESEIDAIGQLLDNYEEESLKSYYLALKCLIHPASTPTLVNAMKESIMKTMSNVNSYFDGQDLTDVESLLDSETESSEESSDETETAEGVLEPKITETVKTQKSLVYSLNLVNEEKFIVLATSSILFYLHKEDDNENSRHLLRHLKFKSDEFPLSTLSFACLMKVVCGMLETGENDQRISLSVEESEILESLVKAMRGWLNDDRKNKFLDHSFRSDLTDLVMTKGMLLHNM</sequence>
<evidence type="ECO:0000313" key="5">
    <source>
        <dbReference type="EMBL" id="PVH19906.1"/>
    </source>
</evidence>
<feature type="region of interest" description="Disordered" evidence="2">
    <location>
        <begin position="59"/>
        <end position="189"/>
    </location>
</feature>
<feature type="compositionally biased region" description="Acidic residues" evidence="2">
    <location>
        <begin position="696"/>
        <end position="714"/>
    </location>
</feature>
<reference evidence="5 6" key="1">
    <citation type="submission" date="2017-12" db="EMBL/GenBank/DDBJ databases">
        <title>Genome Sequence of a Multidrug-Resistant Candida haemulonii Isolate from a Patient with Chronic Leg Ulcers in Israel.</title>
        <authorList>
            <person name="Chow N.A."/>
            <person name="Gade L."/>
            <person name="Batra D."/>
            <person name="Rowe L.A."/>
            <person name="Ben-Ami R."/>
            <person name="Loparev V.N."/>
            <person name="Litvintseva A.P."/>
        </authorList>
    </citation>
    <scope>NUCLEOTIDE SEQUENCE [LARGE SCALE GENOMIC DNA]</scope>
    <source>
        <strain evidence="5 6">B11899</strain>
    </source>
</reference>
<dbReference type="SUPFAM" id="SSF47459">
    <property type="entry name" value="HLH, helix-loop-helix DNA-binding domain"/>
    <property type="match status" value="1"/>
</dbReference>
<protein>
    <recommendedName>
        <fullName evidence="4">BHLH domain-containing protein</fullName>
    </recommendedName>
</protein>
<dbReference type="STRING" id="45357.A0A2V1AQX5"/>
<dbReference type="AlphaFoldDB" id="A0A2V1AQX5"/>
<keyword evidence="1" id="KW-0175">Coiled coil</keyword>
<comment type="caution">
    <text evidence="5">The sequence shown here is derived from an EMBL/GenBank/DDBJ whole genome shotgun (WGS) entry which is preliminary data.</text>
</comment>
<feature type="compositionally biased region" description="Low complexity" evidence="2">
    <location>
        <begin position="71"/>
        <end position="90"/>
    </location>
</feature>
<evidence type="ECO:0000256" key="3">
    <source>
        <dbReference type="SAM" id="Phobius"/>
    </source>
</evidence>
<evidence type="ECO:0000256" key="2">
    <source>
        <dbReference type="SAM" id="MobiDB-lite"/>
    </source>
</evidence>
<dbReference type="PANTHER" id="PTHR47336:SF2">
    <property type="entry name" value="TRANSCRIPTION FACTOR HMS1-RELATED"/>
    <property type="match status" value="1"/>
</dbReference>
<dbReference type="Pfam" id="PF00010">
    <property type="entry name" value="HLH"/>
    <property type="match status" value="1"/>
</dbReference>
<evidence type="ECO:0000313" key="6">
    <source>
        <dbReference type="Proteomes" id="UP000244309"/>
    </source>
</evidence>
<dbReference type="OrthoDB" id="2133190at2759"/>
<feature type="compositionally biased region" description="Low complexity" evidence="2">
    <location>
        <begin position="101"/>
        <end position="117"/>
    </location>
</feature>
<feature type="domain" description="BHLH" evidence="4">
    <location>
        <begin position="185"/>
        <end position="254"/>
    </location>
</feature>
<evidence type="ECO:0000256" key="1">
    <source>
        <dbReference type="SAM" id="Coils"/>
    </source>
</evidence>
<feature type="compositionally biased region" description="Low complexity" evidence="2">
    <location>
        <begin position="163"/>
        <end position="172"/>
    </location>
</feature>
<name>A0A2V1AQX5_9ASCO</name>
<feature type="transmembrane region" description="Helical" evidence="3">
    <location>
        <begin position="397"/>
        <end position="418"/>
    </location>
</feature>
<dbReference type="SMART" id="SM00353">
    <property type="entry name" value="HLH"/>
    <property type="match status" value="1"/>
</dbReference>
<dbReference type="Proteomes" id="UP000244309">
    <property type="component" value="Unassembled WGS sequence"/>
</dbReference>
<accession>A0A2V1AQX5</accession>
<feature type="region of interest" description="Disordered" evidence="2">
    <location>
        <begin position="696"/>
        <end position="719"/>
    </location>
</feature>
<dbReference type="EMBL" id="PKFO01000003">
    <property type="protein sequence ID" value="PVH19906.1"/>
    <property type="molecule type" value="Genomic_DNA"/>
</dbReference>
<organism evidence="5 6">
    <name type="scientific">Candidozyma haemuli</name>
    <dbReference type="NCBI Taxonomy" id="45357"/>
    <lineage>
        <taxon>Eukaryota</taxon>
        <taxon>Fungi</taxon>
        <taxon>Dikarya</taxon>
        <taxon>Ascomycota</taxon>
        <taxon>Saccharomycotina</taxon>
        <taxon>Pichiomycetes</taxon>
        <taxon>Metschnikowiaceae</taxon>
        <taxon>Candidozyma</taxon>
    </lineage>
</organism>
<dbReference type="InterPro" id="IPR036638">
    <property type="entry name" value="HLH_DNA-bd_sf"/>
</dbReference>
<dbReference type="VEuPathDB" id="FungiDB:CXQ85_001683"/>
<dbReference type="RefSeq" id="XP_025340846.1">
    <property type="nucleotide sequence ID" value="XM_025485381.1"/>
</dbReference>
<feature type="compositionally biased region" description="Polar residues" evidence="2">
    <location>
        <begin position="59"/>
        <end position="70"/>
    </location>
</feature>
<feature type="compositionally biased region" description="Polar residues" evidence="2">
    <location>
        <begin position="118"/>
        <end position="131"/>
    </location>
</feature>
<proteinExistence type="predicted"/>
<dbReference type="PANTHER" id="PTHR47336">
    <property type="entry name" value="TRANSCRIPTION FACTOR HMS1-RELATED"/>
    <property type="match status" value="1"/>
</dbReference>
<dbReference type="Gene3D" id="4.10.280.10">
    <property type="entry name" value="Helix-loop-helix DNA-binding domain"/>
    <property type="match status" value="1"/>
</dbReference>
<dbReference type="InterPro" id="IPR011598">
    <property type="entry name" value="bHLH_dom"/>
</dbReference>
<dbReference type="GeneID" id="37007014"/>
<dbReference type="InterPro" id="IPR052099">
    <property type="entry name" value="Regulatory_TF_Diverse"/>
</dbReference>
<dbReference type="GO" id="GO:0046983">
    <property type="term" value="F:protein dimerization activity"/>
    <property type="evidence" value="ECO:0007669"/>
    <property type="project" value="InterPro"/>
</dbReference>
<evidence type="ECO:0000259" key="4">
    <source>
        <dbReference type="PROSITE" id="PS50888"/>
    </source>
</evidence>
<keyword evidence="3" id="KW-0472">Membrane</keyword>